<dbReference type="PANTHER" id="PTHR34580:SF1">
    <property type="entry name" value="PROTEIN PAFC"/>
    <property type="match status" value="1"/>
</dbReference>
<evidence type="ECO:0000259" key="1">
    <source>
        <dbReference type="Pfam" id="PF25583"/>
    </source>
</evidence>
<proteinExistence type="predicted"/>
<name>A0ABQ6JM50_9ACTN</name>
<dbReference type="PANTHER" id="PTHR34580">
    <property type="match status" value="1"/>
</dbReference>
<comment type="caution">
    <text evidence="2">The sequence shown here is derived from an EMBL/GenBank/DDBJ whole genome shotgun (WGS) entry which is preliminary data.</text>
</comment>
<organism evidence="2 3">
    <name type="scientific">Angustibacter aerolatus</name>
    <dbReference type="NCBI Taxonomy" id="1162965"/>
    <lineage>
        <taxon>Bacteria</taxon>
        <taxon>Bacillati</taxon>
        <taxon>Actinomycetota</taxon>
        <taxon>Actinomycetes</taxon>
        <taxon>Kineosporiales</taxon>
        <taxon>Kineosporiaceae</taxon>
    </lineage>
</organism>
<accession>A0ABQ6JM50</accession>
<dbReference type="EMBL" id="BSUZ01000001">
    <property type="protein sequence ID" value="GMA89355.1"/>
    <property type="molecule type" value="Genomic_DNA"/>
</dbReference>
<reference evidence="3" key="1">
    <citation type="journal article" date="2019" name="Int. J. Syst. Evol. Microbiol.">
        <title>The Global Catalogue of Microorganisms (GCM) 10K type strain sequencing project: providing services to taxonomists for standard genome sequencing and annotation.</title>
        <authorList>
            <consortium name="The Broad Institute Genomics Platform"/>
            <consortium name="The Broad Institute Genome Sequencing Center for Infectious Disease"/>
            <person name="Wu L."/>
            <person name="Ma J."/>
        </authorList>
    </citation>
    <scope>NUCLEOTIDE SEQUENCE [LARGE SCALE GENOMIC DNA]</scope>
    <source>
        <strain evidence="3">NBRC 108730</strain>
    </source>
</reference>
<dbReference type="InterPro" id="IPR057727">
    <property type="entry name" value="WCX_dom"/>
</dbReference>
<sequence>MVDYHPVEDVVEQADGVLVVTMRTADLAWLRRLVLRLGGGARVLDPPELVDDVRDTARAALAAYARV</sequence>
<dbReference type="Proteomes" id="UP001157017">
    <property type="component" value="Unassembled WGS sequence"/>
</dbReference>
<keyword evidence="3" id="KW-1185">Reference proteome</keyword>
<feature type="domain" description="WCX" evidence="1">
    <location>
        <begin position="9"/>
        <end position="61"/>
    </location>
</feature>
<evidence type="ECO:0000313" key="3">
    <source>
        <dbReference type="Proteomes" id="UP001157017"/>
    </source>
</evidence>
<dbReference type="InterPro" id="IPR051534">
    <property type="entry name" value="CBASS_pafABC_assoc_protein"/>
</dbReference>
<gene>
    <name evidence="2" type="ORF">GCM10025868_46050</name>
</gene>
<protein>
    <recommendedName>
        <fullName evidence="1">WCX domain-containing protein</fullName>
    </recommendedName>
</protein>
<dbReference type="Pfam" id="PF25583">
    <property type="entry name" value="WCX"/>
    <property type="match status" value="1"/>
</dbReference>
<evidence type="ECO:0000313" key="2">
    <source>
        <dbReference type="EMBL" id="GMA89355.1"/>
    </source>
</evidence>